<accession>A0A806FTK2</accession>
<gene>
    <name evidence="1" type="ORF">BALAC2494_01673</name>
</gene>
<evidence type="ECO:0000313" key="2">
    <source>
        <dbReference type="Proteomes" id="UP000008394"/>
    </source>
</evidence>
<dbReference type="AlphaFoldDB" id="A0A806FTK2"/>
<protein>
    <submittedName>
        <fullName evidence="1">Uncharacterized protein</fullName>
    </submittedName>
</protein>
<proteinExistence type="predicted"/>
<sequence length="76" mass="8685">MVCGRRASTKRWFMRLLPYIPFIVPELAIGRVPMDDLTISGFRVDYRQLGASYVNRIPALRSLDELEFGSPVVLLT</sequence>
<dbReference type="KEGG" id="bnm:BALAC2494_01673"/>
<dbReference type="Proteomes" id="UP000008394">
    <property type="component" value="Chromosome"/>
</dbReference>
<reference evidence="1 2" key="1">
    <citation type="journal article" date="2011" name="J. Bacteriol.">
        <title>Genome Sequence of the Probiotic Strain Bifidobacterium animalis subsp. lactis CNCM I-2494.</title>
        <authorList>
            <person name="Chervaux C."/>
            <person name="Grimaldi C."/>
            <person name="Bolotin A."/>
            <person name="Quinquis B."/>
            <person name="Legrain-Raspaud S."/>
            <person name="van Hylckama Vlieg J.E."/>
            <person name="Denariaz G."/>
            <person name="Smokvina T."/>
        </authorList>
    </citation>
    <scope>NUCLEOTIDE SEQUENCE [LARGE SCALE GENOMIC DNA]</scope>
    <source>
        <strain evidence="1 2">CNCM I-2494</strain>
    </source>
</reference>
<dbReference type="EMBL" id="CP002915">
    <property type="protein sequence ID" value="AEK30481.1"/>
    <property type="molecule type" value="Genomic_DNA"/>
</dbReference>
<evidence type="ECO:0000313" key="1">
    <source>
        <dbReference type="EMBL" id="AEK30481.1"/>
    </source>
</evidence>
<organism evidence="1 2">
    <name type="scientific">Bifidobacterium animalis subsp. lactis CNCM I-2494</name>
    <dbReference type="NCBI Taxonomy" id="1042403"/>
    <lineage>
        <taxon>Bacteria</taxon>
        <taxon>Bacillati</taxon>
        <taxon>Actinomycetota</taxon>
        <taxon>Actinomycetes</taxon>
        <taxon>Bifidobacteriales</taxon>
        <taxon>Bifidobacteriaceae</taxon>
        <taxon>Bifidobacterium</taxon>
    </lineage>
</organism>
<name>A0A806FTK2_BIFAN</name>